<dbReference type="InterPro" id="IPR036318">
    <property type="entry name" value="FAD-bd_PCMH-like_sf"/>
</dbReference>
<evidence type="ECO:0000256" key="2">
    <source>
        <dbReference type="ARBA" id="ARBA00022630"/>
    </source>
</evidence>
<keyword evidence="8" id="KW-1185">Reference proteome</keyword>
<dbReference type="EMBL" id="JAGIXG020000004">
    <property type="protein sequence ID" value="KAI6784587.1"/>
    <property type="molecule type" value="Genomic_DNA"/>
</dbReference>
<comment type="caution">
    <text evidence="7">The sequence shown here is derived from an EMBL/GenBank/DDBJ whole genome shotgun (WGS) entry which is preliminary data.</text>
</comment>
<keyword evidence="2" id="KW-0285">Flavoprotein</keyword>
<dbReference type="PROSITE" id="PS51387">
    <property type="entry name" value="FAD_PCMH"/>
    <property type="match status" value="1"/>
</dbReference>
<protein>
    <submittedName>
        <fullName evidence="7">Bifunctional solanapyrone synthase-like protein</fullName>
    </submittedName>
</protein>
<dbReference type="InterPro" id="IPR006094">
    <property type="entry name" value="Oxid_FAD_bind_N"/>
</dbReference>
<feature type="signal peptide" evidence="5">
    <location>
        <begin position="1"/>
        <end position="20"/>
    </location>
</feature>
<proteinExistence type="inferred from homology"/>
<keyword evidence="4" id="KW-0560">Oxidoreductase</keyword>
<comment type="similarity">
    <text evidence="1">Belongs to the oxygen-dependent FAD-linked oxidoreductase family.</text>
</comment>
<evidence type="ECO:0000313" key="7">
    <source>
        <dbReference type="EMBL" id="KAI6784587.1"/>
    </source>
</evidence>
<dbReference type="AlphaFoldDB" id="A0A9P9Y6W8"/>
<dbReference type="Pfam" id="PF01565">
    <property type="entry name" value="FAD_binding_4"/>
    <property type="match status" value="1"/>
</dbReference>
<organism evidence="7 8">
    <name type="scientific">Emericellopsis cladophorae</name>
    <dbReference type="NCBI Taxonomy" id="2686198"/>
    <lineage>
        <taxon>Eukaryota</taxon>
        <taxon>Fungi</taxon>
        <taxon>Dikarya</taxon>
        <taxon>Ascomycota</taxon>
        <taxon>Pezizomycotina</taxon>
        <taxon>Sordariomycetes</taxon>
        <taxon>Hypocreomycetidae</taxon>
        <taxon>Hypocreales</taxon>
        <taxon>Bionectriaceae</taxon>
        <taxon>Emericellopsis</taxon>
    </lineage>
</organism>
<dbReference type="InterPro" id="IPR016166">
    <property type="entry name" value="FAD-bd_PCMH"/>
</dbReference>
<dbReference type="GO" id="GO:0071949">
    <property type="term" value="F:FAD binding"/>
    <property type="evidence" value="ECO:0007669"/>
    <property type="project" value="InterPro"/>
</dbReference>
<keyword evidence="5" id="KW-0732">Signal</keyword>
<reference evidence="7" key="2">
    <citation type="submission" date="2022-07" db="EMBL/GenBank/DDBJ databases">
        <authorList>
            <person name="Goncalves M.F.M."/>
            <person name="Hilario S."/>
            <person name="Van De Peer Y."/>
            <person name="Esteves A.C."/>
            <person name="Alves A."/>
        </authorList>
    </citation>
    <scope>NUCLEOTIDE SEQUENCE</scope>
    <source>
        <strain evidence="7">MUM 19.33</strain>
    </source>
</reference>
<evidence type="ECO:0000256" key="3">
    <source>
        <dbReference type="ARBA" id="ARBA00022827"/>
    </source>
</evidence>
<dbReference type="GO" id="GO:0016491">
    <property type="term" value="F:oxidoreductase activity"/>
    <property type="evidence" value="ECO:0007669"/>
    <property type="project" value="UniProtKB-KW"/>
</dbReference>
<evidence type="ECO:0000256" key="1">
    <source>
        <dbReference type="ARBA" id="ARBA00005466"/>
    </source>
</evidence>
<dbReference type="OrthoDB" id="2151789at2759"/>
<name>A0A9P9Y6W8_9HYPO</name>
<dbReference type="GeneID" id="75833110"/>
<reference evidence="7" key="1">
    <citation type="journal article" date="2021" name="J Fungi (Basel)">
        <title>Genomic and Metabolomic Analyses of the Marine Fungus Emericellopsis cladophorae: Insights into Saltwater Adaptability Mechanisms and Its Biosynthetic Potential.</title>
        <authorList>
            <person name="Goncalves M.F.M."/>
            <person name="Hilario S."/>
            <person name="Van de Peer Y."/>
            <person name="Esteves A.C."/>
            <person name="Alves A."/>
        </authorList>
    </citation>
    <scope>NUCLEOTIDE SEQUENCE</scope>
    <source>
        <strain evidence="7">MUM 19.33</strain>
    </source>
</reference>
<dbReference type="PANTHER" id="PTHR42973">
    <property type="entry name" value="BINDING OXIDOREDUCTASE, PUTATIVE (AFU_ORTHOLOGUE AFUA_1G17690)-RELATED"/>
    <property type="match status" value="1"/>
</dbReference>
<sequence>MKLTAIAACVATLFAGVATANTCAVIEDVAPSIEVRYKLHPEYTSTSNDYWSTACAKLDPSCVVFPESPHDVAAILEILGRQNNTDRFAIKSGGHNPNVEWSSVDEGPLISTEKLDQVILDEGSGIVRIGPGLRWDAVADALDGSGWSVVGGRIGNVGVGGYMLGGGLSFMSQQYGWAASSLIDVELVTPNGTIVTASADEHPDLFRALKGGGNNFGVVTSYTVQAYRQDDIYGGTVFFPRKPDTDELMLQAIQDFTRYNKDEKAAIIPTAEYTGGGILDGWIVFFFYNGPEPPESTFTNFTSIPHLTDTRKTQSFASLVNANNFFVLRGSVYLIGTETIPLPTDPASDMASEFLPQVHERWRNVTLGEKFVSGVIGSIAYQPFPRRIAQLARAMGGDLMDFDDDVDRIIIELNYSFFLQLDYERMSAAMEAAFGGIREIVVDGQEEGALPDAYLPLFSNDAFHTQDYYARLRPENAELAKTLADELDPEGLFKERTGGWKP</sequence>
<dbReference type="InterPro" id="IPR016169">
    <property type="entry name" value="FAD-bd_PCMH_sub2"/>
</dbReference>
<feature type="chain" id="PRO_5040173291" evidence="5">
    <location>
        <begin position="21"/>
        <end position="502"/>
    </location>
</feature>
<evidence type="ECO:0000313" key="8">
    <source>
        <dbReference type="Proteomes" id="UP001055219"/>
    </source>
</evidence>
<dbReference type="SUPFAM" id="SSF56176">
    <property type="entry name" value="FAD-binding/transporter-associated domain-like"/>
    <property type="match status" value="1"/>
</dbReference>
<dbReference type="RefSeq" id="XP_051365443.1">
    <property type="nucleotide sequence ID" value="XM_051503085.1"/>
</dbReference>
<dbReference type="Gene3D" id="3.30.465.10">
    <property type="match status" value="1"/>
</dbReference>
<accession>A0A9P9Y6W8</accession>
<dbReference type="Proteomes" id="UP001055219">
    <property type="component" value="Unassembled WGS sequence"/>
</dbReference>
<dbReference type="PANTHER" id="PTHR42973:SF13">
    <property type="entry name" value="FAD-BINDING PCMH-TYPE DOMAIN-CONTAINING PROTEIN"/>
    <property type="match status" value="1"/>
</dbReference>
<keyword evidence="3" id="KW-0274">FAD</keyword>
<evidence type="ECO:0000256" key="5">
    <source>
        <dbReference type="SAM" id="SignalP"/>
    </source>
</evidence>
<evidence type="ECO:0000256" key="4">
    <source>
        <dbReference type="ARBA" id="ARBA00023002"/>
    </source>
</evidence>
<evidence type="ECO:0000259" key="6">
    <source>
        <dbReference type="PROSITE" id="PS51387"/>
    </source>
</evidence>
<gene>
    <name evidence="7" type="ORF">J7T54_006632</name>
</gene>
<feature type="domain" description="FAD-binding PCMH-type" evidence="6">
    <location>
        <begin position="56"/>
        <end position="229"/>
    </location>
</feature>
<dbReference type="InterPro" id="IPR050416">
    <property type="entry name" value="FAD-linked_Oxidoreductase"/>
</dbReference>